<protein>
    <recommendedName>
        <fullName evidence="1">Essential MCU regulator, mitochondrial</fullName>
    </recommendedName>
    <alternativeName>
        <fullName evidence="1">Single-pass membrane protein with aspartate-rich tail 1, mitochondrial</fullName>
    </alternativeName>
</protein>
<comment type="subcellular location">
    <subcellularLocation>
        <location evidence="1">Mitochondrion inner membrane</location>
        <topology evidence="1">Single-pass membrane protein</topology>
    </subcellularLocation>
</comment>
<gene>
    <name evidence="2" type="ORF">DICVIV_09448</name>
</gene>
<keyword evidence="1" id="KW-0472">Membrane</keyword>
<keyword evidence="1" id="KW-0813">Transport</keyword>
<name>A0A0D8XL84_DICVI</name>
<dbReference type="OrthoDB" id="10039145at2759"/>
<evidence type="ECO:0000313" key="3">
    <source>
        <dbReference type="Proteomes" id="UP000053766"/>
    </source>
</evidence>
<reference evidence="3" key="2">
    <citation type="journal article" date="2016" name="Sci. Rep.">
        <title>Dictyocaulus viviparus genome, variome and transcriptome elucidate lungworm biology and support future intervention.</title>
        <authorList>
            <person name="McNulty S.N."/>
            <person name="Strube C."/>
            <person name="Rosa B.A."/>
            <person name="Martin J.C."/>
            <person name="Tyagi R."/>
            <person name="Choi Y.J."/>
            <person name="Wang Q."/>
            <person name="Hallsworth Pepin K."/>
            <person name="Zhang X."/>
            <person name="Ozersky P."/>
            <person name="Wilson R.K."/>
            <person name="Sternberg P.W."/>
            <person name="Gasser R.B."/>
            <person name="Mitreva M."/>
        </authorList>
    </citation>
    <scope>NUCLEOTIDE SEQUENCE [LARGE SCALE GENOMIC DNA]</scope>
    <source>
        <strain evidence="3">HannoverDv2000</strain>
    </source>
</reference>
<comment type="function">
    <text evidence="1">Essential regulatory subunit of the mitochondrial calcium uniporter complex (uniplex), a complex that mediates calcium uptake into mitochondria.</text>
</comment>
<comment type="subunit">
    <text evidence="1">Component of the uniplex complex. Interacts (via the transmembrane region) with MCU (via the first transmembrane region); the interaction is direct.</text>
</comment>
<keyword evidence="1" id="KW-0999">Mitochondrion inner membrane</keyword>
<dbReference type="GO" id="GO:0051560">
    <property type="term" value="P:mitochondrial calcium ion homeostasis"/>
    <property type="evidence" value="ECO:0007669"/>
    <property type="project" value="UniProtKB-UniRule"/>
</dbReference>
<keyword evidence="1" id="KW-0809">Transit peptide</keyword>
<keyword evidence="1" id="KW-0406">Ion transport</keyword>
<dbReference type="STRING" id="29172.A0A0D8XL84"/>
<evidence type="ECO:0000256" key="1">
    <source>
        <dbReference type="RuleBase" id="RU369077"/>
    </source>
</evidence>
<dbReference type="Pfam" id="PF10161">
    <property type="entry name" value="DDDD"/>
    <property type="match status" value="1"/>
</dbReference>
<keyword evidence="3" id="KW-1185">Reference proteome</keyword>
<sequence length="128" mass="13845">MGIYRALLPNFLADSSSMVVKTATKSLIRILFQSVASTTLHPGSVTSLMLEKLIVPYRQCADNSIVRGIGLQPARNRGALFKASSIQCYLLCLVAASSLYAGGFLAHKAASYLEENEIFVPSDDDDDD</sequence>
<keyword evidence="1" id="KW-0106">Calcium</keyword>
<proteinExistence type="inferred from homology"/>
<keyword evidence="1" id="KW-0496">Mitochondrion</keyword>
<reference evidence="2 3" key="1">
    <citation type="submission" date="2013-11" db="EMBL/GenBank/DDBJ databases">
        <title>Draft genome of the bovine lungworm Dictyocaulus viviparus.</title>
        <authorList>
            <person name="Mitreva M."/>
        </authorList>
    </citation>
    <scope>NUCLEOTIDE SEQUENCE [LARGE SCALE GENOMIC DNA]</scope>
    <source>
        <strain evidence="2 3">HannoverDv2000</strain>
    </source>
</reference>
<dbReference type="Proteomes" id="UP000053766">
    <property type="component" value="Unassembled WGS sequence"/>
</dbReference>
<evidence type="ECO:0000313" key="2">
    <source>
        <dbReference type="EMBL" id="KJH44522.1"/>
    </source>
</evidence>
<dbReference type="AlphaFoldDB" id="A0A0D8XL84"/>
<organism evidence="2 3">
    <name type="scientific">Dictyocaulus viviparus</name>
    <name type="common">Bovine lungworm</name>
    <dbReference type="NCBI Taxonomy" id="29172"/>
    <lineage>
        <taxon>Eukaryota</taxon>
        <taxon>Metazoa</taxon>
        <taxon>Ecdysozoa</taxon>
        <taxon>Nematoda</taxon>
        <taxon>Chromadorea</taxon>
        <taxon>Rhabditida</taxon>
        <taxon>Rhabditina</taxon>
        <taxon>Rhabditomorpha</taxon>
        <taxon>Strongyloidea</taxon>
        <taxon>Metastrongylidae</taxon>
        <taxon>Dictyocaulus</taxon>
    </lineage>
</organism>
<dbReference type="InterPro" id="IPR018782">
    <property type="entry name" value="MCU_reg"/>
</dbReference>
<dbReference type="GO" id="GO:0036444">
    <property type="term" value="P:calcium import into the mitochondrion"/>
    <property type="evidence" value="ECO:0007669"/>
    <property type="project" value="UniProtKB-UniRule"/>
</dbReference>
<dbReference type="GO" id="GO:1990246">
    <property type="term" value="C:uniplex complex"/>
    <property type="evidence" value="ECO:0007669"/>
    <property type="project" value="UniProtKB-UniRule"/>
</dbReference>
<keyword evidence="1" id="KW-0109">Calcium transport</keyword>
<dbReference type="EMBL" id="KN716466">
    <property type="protein sequence ID" value="KJH44522.1"/>
    <property type="molecule type" value="Genomic_DNA"/>
</dbReference>
<comment type="similarity">
    <text evidence="1">Belongs to the SMDT1/EMRE family.</text>
</comment>
<accession>A0A0D8XL84</accession>